<comment type="caution">
    <text evidence="1">The sequence shown here is derived from an EMBL/GenBank/DDBJ whole genome shotgun (WGS) entry which is preliminary data.</text>
</comment>
<evidence type="ECO:0000313" key="2">
    <source>
        <dbReference type="Proteomes" id="UP000499080"/>
    </source>
</evidence>
<reference evidence="1 2" key="1">
    <citation type="journal article" date="2019" name="Sci. Rep.">
        <title>Orb-weaving spider Araneus ventricosus genome elucidates the spidroin gene catalogue.</title>
        <authorList>
            <person name="Kono N."/>
            <person name="Nakamura H."/>
            <person name="Ohtoshi R."/>
            <person name="Moran D.A.P."/>
            <person name="Shinohara A."/>
            <person name="Yoshida Y."/>
            <person name="Fujiwara M."/>
            <person name="Mori M."/>
            <person name="Tomita M."/>
            <person name="Arakawa K."/>
        </authorList>
    </citation>
    <scope>NUCLEOTIDE SEQUENCE [LARGE SCALE GENOMIC DNA]</scope>
</reference>
<dbReference type="AlphaFoldDB" id="A0A4Y2H9C0"/>
<accession>A0A4Y2H9C0</accession>
<organism evidence="1 2">
    <name type="scientific">Araneus ventricosus</name>
    <name type="common">Orbweaver spider</name>
    <name type="synonym">Epeira ventricosa</name>
    <dbReference type="NCBI Taxonomy" id="182803"/>
    <lineage>
        <taxon>Eukaryota</taxon>
        <taxon>Metazoa</taxon>
        <taxon>Ecdysozoa</taxon>
        <taxon>Arthropoda</taxon>
        <taxon>Chelicerata</taxon>
        <taxon>Arachnida</taxon>
        <taxon>Araneae</taxon>
        <taxon>Araneomorphae</taxon>
        <taxon>Entelegynae</taxon>
        <taxon>Araneoidea</taxon>
        <taxon>Araneidae</taxon>
        <taxon>Araneus</taxon>
    </lineage>
</organism>
<name>A0A4Y2H9C0_ARAVE</name>
<dbReference type="EMBL" id="BGPR01001788">
    <property type="protein sequence ID" value="GBM61851.1"/>
    <property type="molecule type" value="Genomic_DNA"/>
</dbReference>
<proteinExistence type="predicted"/>
<sequence length="93" mass="10258">MLNRDSSVKSTWPHCSGVQLRCSRAQHNRALMCAGDKGTQTEGRRANSAVCLTQFGWIWAFLQQERAATPVVALLVFSGVCHLATGSDRLPLW</sequence>
<gene>
    <name evidence="1" type="ORF">AVEN_265498_1</name>
</gene>
<keyword evidence="2" id="KW-1185">Reference proteome</keyword>
<evidence type="ECO:0000313" key="1">
    <source>
        <dbReference type="EMBL" id="GBM61851.1"/>
    </source>
</evidence>
<dbReference type="Proteomes" id="UP000499080">
    <property type="component" value="Unassembled WGS sequence"/>
</dbReference>
<protein>
    <submittedName>
        <fullName evidence="1">Uncharacterized protein</fullName>
    </submittedName>
</protein>